<dbReference type="PROSITE" id="PS51197">
    <property type="entry name" value="HTH_RRF2_2"/>
    <property type="match status" value="1"/>
</dbReference>
<comment type="caution">
    <text evidence="2">The sequence shown here is derived from an EMBL/GenBank/DDBJ whole genome shotgun (WGS) entry which is preliminary data.</text>
</comment>
<evidence type="ECO:0000313" key="2">
    <source>
        <dbReference type="EMBL" id="RJE89356.1"/>
    </source>
</evidence>
<dbReference type="AlphaFoldDB" id="A0A418T8B0"/>
<evidence type="ECO:0000256" key="1">
    <source>
        <dbReference type="ARBA" id="ARBA00023125"/>
    </source>
</evidence>
<dbReference type="Pfam" id="PF02082">
    <property type="entry name" value="Rrf2"/>
    <property type="match status" value="1"/>
</dbReference>
<name>A0A418T8B0_9RHOB</name>
<dbReference type="InterPro" id="IPR036388">
    <property type="entry name" value="WH-like_DNA-bd_sf"/>
</dbReference>
<proteinExistence type="predicted"/>
<dbReference type="GO" id="GO:0003677">
    <property type="term" value="F:DNA binding"/>
    <property type="evidence" value="ECO:0007669"/>
    <property type="project" value="UniProtKB-KW"/>
</dbReference>
<gene>
    <name evidence="2" type="ORF">D3P04_01605</name>
</gene>
<dbReference type="GO" id="GO:0005829">
    <property type="term" value="C:cytosol"/>
    <property type="evidence" value="ECO:0007669"/>
    <property type="project" value="TreeGrafter"/>
</dbReference>
<dbReference type="InterPro" id="IPR036390">
    <property type="entry name" value="WH_DNA-bd_sf"/>
</dbReference>
<dbReference type="NCBIfam" id="TIGR00738">
    <property type="entry name" value="rrf2_super"/>
    <property type="match status" value="1"/>
</dbReference>
<dbReference type="EMBL" id="QZCG01000001">
    <property type="protein sequence ID" value="RJE89356.1"/>
    <property type="molecule type" value="Genomic_DNA"/>
</dbReference>
<dbReference type="Proteomes" id="UP000284202">
    <property type="component" value="Unassembled WGS sequence"/>
</dbReference>
<evidence type="ECO:0000313" key="3">
    <source>
        <dbReference type="Proteomes" id="UP000284202"/>
    </source>
</evidence>
<protein>
    <submittedName>
        <fullName evidence="2">Rrf2 family transcriptional regulator</fullName>
    </submittedName>
</protein>
<dbReference type="OrthoDB" id="9795923at2"/>
<dbReference type="RefSeq" id="WP_119745225.1">
    <property type="nucleotide sequence ID" value="NZ_QZCG01000001.1"/>
</dbReference>
<dbReference type="PANTHER" id="PTHR33221:SF4">
    <property type="entry name" value="HTH-TYPE TRANSCRIPTIONAL REPRESSOR NSRR"/>
    <property type="match status" value="1"/>
</dbReference>
<organism evidence="2 3">
    <name type="scientific">Paracoccus onubensis</name>
    <dbReference type="NCBI Taxonomy" id="1675788"/>
    <lineage>
        <taxon>Bacteria</taxon>
        <taxon>Pseudomonadati</taxon>
        <taxon>Pseudomonadota</taxon>
        <taxon>Alphaproteobacteria</taxon>
        <taxon>Rhodobacterales</taxon>
        <taxon>Paracoccaceae</taxon>
        <taxon>Paracoccus</taxon>
    </lineage>
</organism>
<dbReference type="Gene3D" id="1.10.10.10">
    <property type="entry name" value="Winged helix-like DNA-binding domain superfamily/Winged helix DNA-binding domain"/>
    <property type="match status" value="1"/>
</dbReference>
<sequence>MKLTRYTDYALRLMTHLAARPDELSSIREIADAHAISQNHLMKVVNDLARAGFIETVRGRHGGVRLGRPAGEVTIGEIVRHTEGHAALVECAGCVIAPACTLPRILAEAAEAFMQTLDRYPLSDLVRSREILDLILKSLAGQDANKVA</sequence>
<dbReference type="GO" id="GO:0003700">
    <property type="term" value="F:DNA-binding transcription factor activity"/>
    <property type="evidence" value="ECO:0007669"/>
    <property type="project" value="TreeGrafter"/>
</dbReference>
<dbReference type="InterPro" id="IPR000944">
    <property type="entry name" value="Tscrpt_reg_Rrf2"/>
</dbReference>
<dbReference type="PANTHER" id="PTHR33221">
    <property type="entry name" value="WINGED HELIX-TURN-HELIX TRANSCRIPTIONAL REGULATOR, RRF2 FAMILY"/>
    <property type="match status" value="1"/>
</dbReference>
<dbReference type="SUPFAM" id="SSF46785">
    <property type="entry name" value="Winged helix' DNA-binding domain"/>
    <property type="match status" value="1"/>
</dbReference>
<keyword evidence="1" id="KW-0238">DNA-binding</keyword>
<accession>A0A418T8B0</accession>
<keyword evidence="3" id="KW-1185">Reference proteome</keyword>
<reference evidence="3" key="1">
    <citation type="submission" date="2018-09" db="EMBL/GenBank/DDBJ databases">
        <title>Acidovorax cavernicola nov. sp. isolated from Gruta de las Maravillas (Aracena, Spain).</title>
        <authorList>
            <person name="Jurado V."/>
            <person name="Gutierrez-Patricio S."/>
            <person name="Gonzalez-Pimentel J.L."/>
            <person name="Miller A.Z."/>
            <person name="Laiz L."/>
            <person name="Saiz-Jimenez C."/>
        </authorList>
    </citation>
    <scope>NUCLEOTIDE SEQUENCE [LARGE SCALE GENOMIC DNA]</scope>
    <source>
        <strain evidence="3">1011MAR3C25</strain>
    </source>
</reference>